<protein>
    <submittedName>
        <fullName evidence="2">Uncharacterized protein</fullName>
    </submittedName>
</protein>
<dbReference type="EMBL" id="PDXA01000001">
    <property type="protein sequence ID" value="RYN61970.1"/>
    <property type="molecule type" value="Genomic_DNA"/>
</dbReference>
<evidence type="ECO:0000313" key="3">
    <source>
        <dbReference type="Proteomes" id="UP000292402"/>
    </source>
</evidence>
<name>A0A4Q4MWX2_9PLEO</name>
<sequence length="105" mass="12275">MATNTHATAKPAKPTLLDWKTYRAEKKEKKAQEQERKRKREEDTQDVPPAKKKSRNVCRRIKQKADAERKAAEWRSTRSEPDFGDWDKKEKPKITLPLRGAEKSS</sequence>
<comment type="caution">
    <text evidence="2">The sequence shown here is derived from an EMBL/GenBank/DDBJ whole genome shotgun (WGS) entry which is preliminary data.</text>
</comment>
<evidence type="ECO:0000313" key="2">
    <source>
        <dbReference type="EMBL" id="RYN61970.1"/>
    </source>
</evidence>
<proteinExistence type="predicted"/>
<evidence type="ECO:0000256" key="1">
    <source>
        <dbReference type="SAM" id="MobiDB-lite"/>
    </source>
</evidence>
<accession>A0A4Q4MWX2</accession>
<gene>
    <name evidence="2" type="ORF">AA0114_g340</name>
</gene>
<dbReference type="Proteomes" id="UP000292402">
    <property type="component" value="Unassembled WGS sequence"/>
</dbReference>
<feature type="compositionally biased region" description="Basic and acidic residues" evidence="1">
    <location>
        <begin position="20"/>
        <end position="42"/>
    </location>
</feature>
<feature type="region of interest" description="Disordered" evidence="1">
    <location>
        <begin position="1"/>
        <end position="105"/>
    </location>
</feature>
<organism evidence="2 3">
    <name type="scientific">Alternaria tenuissima</name>
    <dbReference type="NCBI Taxonomy" id="119927"/>
    <lineage>
        <taxon>Eukaryota</taxon>
        <taxon>Fungi</taxon>
        <taxon>Dikarya</taxon>
        <taxon>Ascomycota</taxon>
        <taxon>Pezizomycotina</taxon>
        <taxon>Dothideomycetes</taxon>
        <taxon>Pleosporomycetidae</taxon>
        <taxon>Pleosporales</taxon>
        <taxon>Pleosporineae</taxon>
        <taxon>Pleosporaceae</taxon>
        <taxon>Alternaria</taxon>
        <taxon>Alternaria sect. Alternaria</taxon>
        <taxon>Alternaria alternata complex</taxon>
    </lineage>
</organism>
<feature type="compositionally biased region" description="Basic and acidic residues" evidence="1">
    <location>
        <begin position="63"/>
        <end position="93"/>
    </location>
</feature>
<dbReference type="AlphaFoldDB" id="A0A4Q4MWX2"/>
<feature type="compositionally biased region" description="Basic residues" evidence="1">
    <location>
        <begin position="50"/>
        <end position="62"/>
    </location>
</feature>
<reference evidence="3" key="1">
    <citation type="journal article" date="2019" name="bioRxiv">
        <title>Genomics, evolutionary history and diagnostics of the Alternaria alternata species group including apple and Asian pear pathotypes.</title>
        <authorList>
            <person name="Armitage A.D."/>
            <person name="Cockerton H.M."/>
            <person name="Sreenivasaprasad S."/>
            <person name="Woodhall J.W."/>
            <person name="Lane C.R."/>
            <person name="Harrison R.J."/>
            <person name="Clarkson J.P."/>
        </authorList>
    </citation>
    <scope>NUCLEOTIDE SEQUENCE [LARGE SCALE GENOMIC DNA]</scope>
    <source>
        <strain evidence="3">FERA 1082</strain>
    </source>
</reference>